<feature type="transmembrane region" description="Helical" evidence="2">
    <location>
        <begin position="68"/>
        <end position="87"/>
    </location>
</feature>
<dbReference type="EMBL" id="JAEFCI010003776">
    <property type="protein sequence ID" value="KAG5461353.1"/>
    <property type="molecule type" value="Genomic_DNA"/>
</dbReference>
<dbReference type="AlphaFoldDB" id="A0A8H7ZXH4"/>
<feature type="region of interest" description="Disordered" evidence="1">
    <location>
        <begin position="1"/>
        <end position="24"/>
    </location>
</feature>
<keyword evidence="2" id="KW-0812">Transmembrane</keyword>
<accession>A0A8H7ZXH4</accession>
<dbReference type="Proteomes" id="UP000673691">
    <property type="component" value="Unassembled WGS sequence"/>
</dbReference>
<feature type="compositionally biased region" description="Acidic residues" evidence="1">
    <location>
        <begin position="1"/>
        <end position="10"/>
    </location>
</feature>
<evidence type="ECO:0000256" key="1">
    <source>
        <dbReference type="SAM" id="MobiDB-lite"/>
    </source>
</evidence>
<keyword evidence="2" id="KW-0472">Membrane</keyword>
<keyword evidence="4" id="KW-1185">Reference proteome</keyword>
<dbReference type="SUPFAM" id="SSF103473">
    <property type="entry name" value="MFS general substrate transporter"/>
    <property type="match status" value="1"/>
</dbReference>
<feature type="transmembrane region" description="Helical" evidence="2">
    <location>
        <begin position="30"/>
        <end position="47"/>
    </location>
</feature>
<sequence length="93" mass="10256">MRDDDDDDENGGERANAGAGNAATYPGMRWGILALACAVMFGNYYAYDLIASIAVPLQAHFDLNDAEWSYWVQALYSIYSVCLTWFFPSSSAP</sequence>
<evidence type="ECO:0000313" key="3">
    <source>
        <dbReference type="EMBL" id="KAG5461353.1"/>
    </source>
</evidence>
<feature type="compositionally biased region" description="Low complexity" evidence="1">
    <location>
        <begin position="13"/>
        <end position="23"/>
    </location>
</feature>
<proteinExistence type="predicted"/>
<keyword evidence="2" id="KW-1133">Transmembrane helix</keyword>
<name>A0A8H7ZXH4_9FUNG</name>
<comment type="caution">
    <text evidence="3">The sequence shown here is derived from an EMBL/GenBank/DDBJ whole genome shotgun (WGS) entry which is preliminary data.</text>
</comment>
<reference evidence="3 4" key="1">
    <citation type="journal article" name="Sci. Rep.">
        <title>Genome-scale phylogenetic analyses confirm Olpidium as the closest living zoosporic fungus to the non-flagellated, terrestrial fungi.</title>
        <authorList>
            <person name="Chang Y."/>
            <person name="Rochon D."/>
            <person name="Sekimoto S."/>
            <person name="Wang Y."/>
            <person name="Chovatia M."/>
            <person name="Sandor L."/>
            <person name="Salamov A."/>
            <person name="Grigoriev I.V."/>
            <person name="Stajich J.E."/>
            <person name="Spatafora J.W."/>
        </authorList>
    </citation>
    <scope>NUCLEOTIDE SEQUENCE [LARGE SCALE GENOMIC DNA]</scope>
    <source>
        <strain evidence="3">S191</strain>
    </source>
</reference>
<organism evidence="3 4">
    <name type="scientific">Olpidium bornovanus</name>
    <dbReference type="NCBI Taxonomy" id="278681"/>
    <lineage>
        <taxon>Eukaryota</taxon>
        <taxon>Fungi</taxon>
        <taxon>Fungi incertae sedis</taxon>
        <taxon>Olpidiomycota</taxon>
        <taxon>Olpidiomycotina</taxon>
        <taxon>Olpidiomycetes</taxon>
        <taxon>Olpidiales</taxon>
        <taxon>Olpidiaceae</taxon>
        <taxon>Olpidium</taxon>
    </lineage>
</organism>
<gene>
    <name evidence="3" type="ORF">BJ554DRAFT_6469</name>
</gene>
<evidence type="ECO:0000256" key="2">
    <source>
        <dbReference type="SAM" id="Phobius"/>
    </source>
</evidence>
<protein>
    <submittedName>
        <fullName evidence="3">Uncharacterized protein</fullName>
    </submittedName>
</protein>
<dbReference type="OrthoDB" id="424834at2759"/>
<dbReference type="InterPro" id="IPR036259">
    <property type="entry name" value="MFS_trans_sf"/>
</dbReference>
<evidence type="ECO:0000313" key="4">
    <source>
        <dbReference type="Proteomes" id="UP000673691"/>
    </source>
</evidence>